<dbReference type="InterPro" id="IPR055235">
    <property type="entry name" value="ASD1_cat"/>
</dbReference>
<dbReference type="SUPFAM" id="SSF51011">
    <property type="entry name" value="Glycosyl hydrolase domain"/>
    <property type="match status" value="1"/>
</dbReference>
<feature type="domain" description="Alpha-L-arabinofuranosidase C-terminal" evidence="9">
    <location>
        <begin position="302"/>
        <end position="512"/>
    </location>
</feature>
<dbReference type="Gene3D" id="2.60.40.1180">
    <property type="entry name" value="Golgi alpha-mannosidase II"/>
    <property type="match status" value="1"/>
</dbReference>
<evidence type="ECO:0000256" key="3">
    <source>
        <dbReference type="ARBA" id="ARBA00011165"/>
    </source>
</evidence>
<evidence type="ECO:0000313" key="11">
    <source>
        <dbReference type="Proteomes" id="UP000585905"/>
    </source>
</evidence>
<dbReference type="Gene3D" id="3.20.20.80">
    <property type="entry name" value="Glycosidases"/>
    <property type="match status" value="1"/>
</dbReference>
<dbReference type="GO" id="GO:0046556">
    <property type="term" value="F:alpha-L-arabinofuranosidase activity"/>
    <property type="evidence" value="ECO:0007669"/>
    <property type="project" value="UniProtKB-EC"/>
</dbReference>
<evidence type="ECO:0000256" key="2">
    <source>
        <dbReference type="ARBA" id="ARBA00007186"/>
    </source>
</evidence>
<keyword evidence="7 10" id="KW-0326">Glycosidase</keyword>
<sequence length="520" mass="55530">MGVTEGGPATQPATVTISVDGANPIGPVNRRLFGGFVEHMGRGVYGGIYDPAHPTADAEGFRSDVVELVCELGMTVFRYPGGNFVSGYRWEDGVGPRESRPRRLNLAWHSTETNDVGLHEFAEWVEKVGGELMLATNLGTRGVLEAVDLLEYARIPHGTERAEQRRRNGRDQPFDVRMWCLGNELDGPWQLGQLTADEYGSLAARTAKAMRMLEPDLELVACGSSGPLMPTFGEWERTVLRYAYDDADVISAHFYAEPAGDDLASFLAAGAVMDAYLGDVIDHADAVRDERGSDKTLAISVDEWNVWYQSRMAATLPTGDDWPEAPPLSEDEYTAADAVVVGDMLITMLGRADRVTTACMAQVVNVIAPIAAPADGPARRRATFHPFRLTARHARGTSLSTSVDGPVSVTAQHGEVPAISAAAVRGETGGVVVYVVNRLPDRAVEATIDLRGEFGRGLGGLRVLDAVTMSAGHSAGATGDATAETGDAAAPRPNHTAAAHGDGVRLILPAASWSMVRLGR</sequence>
<dbReference type="RefSeq" id="WP_343050987.1">
    <property type="nucleotide sequence ID" value="NZ_BAAAOV010000012.1"/>
</dbReference>
<evidence type="ECO:0000259" key="9">
    <source>
        <dbReference type="SMART" id="SM00813"/>
    </source>
</evidence>
<dbReference type="GO" id="GO:0046373">
    <property type="term" value="P:L-arabinose metabolic process"/>
    <property type="evidence" value="ECO:0007669"/>
    <property type="project" value="InterPro"/>
</dbReference>
<dbReference type="SMART" id="SM00813">
    <property type="entry name" value="Alpha-L-AF_C"/>
    <property type="match status" value="1"/>
</dbReference>
<proteinExistence type="inferred from homology"/>
<organism evidence="10 11">
    <name type="scientific">Microcella alkalica</name>
    <dbReference type="NCBI Taxonomy" id="355930"/>
    <lineage>
        <taxon>Bacteria</taxon>
        <taxon>Bacillati</taxon>
        <taxon>Actinomycetota</taxon>
        <taxon>Actinomycetes</taxon>
        <taxon>Micrococcales</taxon>
        <taxon>Microbacteriaceae</taxon>
        <taxon>Microcella</taxon>
    </lineage>
</organism>
<evidence type="ECO:0000256" key="8">
    <source>
        <dbReference type="SAM" id="MobiDB-lite"/>
    </source>
</evidence>
<evidence type="ECO:0000256" key="5">
    <source>
        <dbReference type="ARBA" id="ARBA00022801"/>
    </source>
</evidence>
<dbReference type="Pfam" id="PF22848">
    <property type="entry name" value="ASD1_dom"/>
    <property type="match status" value="1"/>
</dbReference>
<feature type="region of interest" description="Disordered" evidence="8">
    <location>
        <begin position="473"/>
        <end position="497"/>
    </location>
</feature>
<evidence type="ECO:0000256" key="7">
    <source>
        <dbReference type="ARBA" id="ARBA00023295"/>
    </source>
</evidence>
<feature type="compositionally biased region" description="Low complexity" evidence="8">
    <location>
        <begin position="475"/>
        <end position="497"/>
    </location>
</feature>
<dbReference type="AlphaFoldDB" id="A0A839EA90"/>
<keyword evidence="5 10" id="KW-0378">Hydrolase</keyword>
<dbReference type="Pfam" id="PF06964">
    <property type="entry name" value="Alpha-L-AF_C"/>
    <property type="match status" value="1"/>
</dbReference>
<dbReference type="EC" id="3.2.1.55" evidence="4"/>
<comment type="similarity">
    <text evidence="2">Belongs to the glycosyl hydrolase 51 family.</text>
</comment>
<gene>
    <name evidence="10" type="ORF">FHX53_002270</name>
</gene>
<evidence type="ECO:0000313" key="10">
    <source>
        <dbReference type="EMBL" id="MBA8848660.1"/>
    </source>
</evidence>
<comment type="subunit">
    <text evidence="3">Homohexamer; trimer of dimers.</text>
</comment>
<reference evidence="10 11" key="1">
    <citation type="submission" date="2020-07" db="EMBL/GenBank/DDBJ databases">
        <title>Sequencing the genomes of 1000 actinobacteria strains.</title>
        <authorList>
            <person name="Klenk H.-P."/>
        </authorList>
    </citation>
    <scope>NUCLEOTIDE SEQUENCE [LARGE SCALE GENOMIC DNA]</scope>
    <source>
        <strain evidence="10 11">DSM 19663</strain>
    </source>
</reference>
<dbReference type="InterPro" id="IPR017853">
    <property type="entry name" value="GH"/>
</dbReference>
<dbReference type="PANTHER" id="PTHR43576">
    <property type="entry name" value="ALPHA-L-ARABINOFURANOSIDASE C-RELATED"/>
    <property type="match status" value="1"/>
</dbReference>
<dbReference type="PANTHER" id="PTHR43576:SF3">
    <property type="entry name" value="ALPHA-L-ARABINOFURANOSIDASE C"/>
    <property type="match status" value="1"/>
</dbReference>
<name>A0A839EA90_9MICO</name>
<comment type="caution">
    <text evidence="10">The sequence shown here is derived from an EMBL/GenBank/DDBJ whole genome shotgun (WGS) entry which is preliminary data.</text>
</comment>
<protein>
    <recommendedName>
        <fullName evidence="4">non-reducing end alpha-L-arabinofuranosidase</fullName>
        <ecNumber evidence="4">3.2.1.55</ecNumber>
    </recommendedName>
</protein>
<comment type="catalytic activity">
    <reaction evidence="1">
        <text>Hydrolysis of terminal non-reducing alpha-L-arabinofuranoside residues in alpha-L-arabinosides.</text>
        <dbReference type="EC" id="3.2.1.55"/>
    </reaction>
</comment>
<evidence type="ECO:0000256" key="1">
    <source>
        <dbReference type="ARBA" id="ARBA00001462"/>
    </source>
</evidence>
<dbReference type="Proteomes" id="UP000585905">
    <property type="component" value="Unassembled WGS sequence"/>
</dbReference>
<dbReference type="InterPro" id="IPR013780">
    <property type="entry name" value="Glyco_hydro_b"/>
</dbReference>
<evidence type="ECO:0000256" key="6">
    <source>
        <dbReference type="ARBA" id="ARBA00023277"/>
    </source>
</evidence>
<dbReference type="InterPro" id="IPR010720">
    <property type="entry name" value="Alpha-L-AF_C"/>
</dbReference>
<dbReference type="SUPFAM" id="SSF51445">
    <property type="entry name" value="(Trans)glycosidases"/>
    <property type="match status" value="1"/>
</dbReference>
<evidence type="ECO:0000256" key="4">
    <source>
        <dbReference type="ARBA" id="ARBA00012670"/>
    </source>
</evidence>
<dbReference type="EMBL" id="JACGWX010000006">
    <property type="protein sequence ID" value="MBA8848660.1"/>
    <property type="molecule type" value="Genomic_DNA"/>
</dbReference>
<accession>A0A839EA90</accession>
<dbReference type="GO" id="GO:0000272">
    <property type="term" value="P:polysaccharide catabolic process"/>
    <property type="evidence" value="ECO:0007669"/>
    <property type="project" value="TreeGrafter"/>
</dbReference>
<keyword evidence="11" id="KW-1185">Reference proteome</keyword>
<keyword evidence="6" id="KW-0119">Carbohydrate metabolism</keyword>